<evidence type="ECO:0000256" key="5">
    <source>
        <dbReference type="ARBA" id="ARBA00022517"/>
    </source>
</evidence>
<sequence length="177" mass="19759">MAKKISKRSRAARRGLIEEATGEVKELESVPKVNDDVKSSIIRTTIKNENLLNKKMEMKQLSRINKKKNNAIKSKKDRSAKVAGILGEKIEQSISRAKYVQNSRKSGWDLINKGIKINHSASILTTEEPSTEDIERAEEDAYVAEFFADSNKATSTNTKASSQKNTNAFSLLEETEA</sequence>
<keyword evidence="5" id="KW-0690">Ribosome biogenesis</keyword>
<dbReference type="OrthoDB" id="4068492at2759"/>
<evidence type="ECO:0000256" key="3">
    <source>
        <dbReference type="ARBA" id="ARBA00022448"/>
    </source>
</evidence>
<feature type="compositionally biased region" description="Polar residues" evidence="7">
    <location>
        <begin position="153"/>
        <end position="169"/>
    </location>
</feature>
<protein>
    <submittedName>
        <fullName evidence="8">Shuttling pre-60S factor Ecm1p</fullName>
    </submittedName>
</protein>
<dbReference type="GO" id="GO:0000055">
    <property type="term" value="P:ribosomal large subunit export from nucleus"/>
    <property type="evidence" value="ECO:0007669"/>
    <property type="project" value="TreeGrafter"/>
</dbReference>
<dbReference type="InterPro" id="IPR022784">
    <property type="entry name" value="Ribosome_bgen_Alb1"/>
</dbReference>
<reference evidence="8" key="1">
    <citation type="submission" date="2022-03" db="EMBL/GenBank/DDBJ databases">
        <authorList>
            <person name="Legras J.-L."/>
            <person name="Devillers H."/>
            <person name="Grondin C."/>
        </authorList>
    </citation>
    <scope>NUCLEOTIDE SEQUENCE</scope>
    <source>
        <strain evidence="8">CLIB 1423</strain>
    </source>
</reference>
<feature type="region of interest" description="Disordered" evidence="7">
    <location>
        <begin position="153"/>
        <end position="177"/>
    </location>
</feature>
<evidence type="ECO:0000313" key="8">
    <source>
        <dbReference type="EMBL" id="CAH2355598.1"/>
    </source>
</evidence>
<dbReference type="Pfam" id="PF09135">
    <property type="entry name" value="Alb1"/>
    <property type="match status" value="1"/>
</dbReference>
<comment type="subcellular location">
    <subcellularLocation>
        <location evidence="2">Cytoplasm</location>
    </subcellularLocation>
    <subcellularLocation>
        <location evidence="1">Nucleus</location>
    </subcellularLocation>
</comment>
<dbReference type="InterPro" id="IPR053278">
    <property type="entry name" value="Pre-60S_factor_ECM1"/>
</dbReference>
<dbReference type="GO" id="GO:0005737">
    <property type="term" value="C:cytoplasm"/>
    <property type="evidence" value="ECO:0007669"/>
    <property type="project" value="UniProtKB-SubCell"/>
</dbReference>
<evidence type="ECO:0000256" key="6">
    <source>
        <dbReference type="ARBA" id="ARBA00023242"/>
    </source>
</evidence>
<evidence type="ECO:0000256" key="1">
    <source>
        <dbReference type="ARBA" id="ARBA00004123"/>
    </source>
</evidence>
<dbReference type="PANTHER" id="PTHR28280">
    <property type="entry name" value="SHUTTLING PRE-60S FACTOR ECM1"/>
    <property type="match status" value="1"/>
</dbReference>
<evidence type="ECO:0000256" key="2">
    <source>
        <dbReference type="ARBA" id="ARBA00004496"/>
    </source>
</evidence>
<keyword evidence="9" id="KW-1185">Reference proteome</keyword>
<evidence type="ECO:0000256" key="4">
    <source>
        <dbReference type="ARBA" id="ARBA00022490"/>
    </source>
</evidence>
<comment type="caution">
    <text evidence="8">The sequence shown here is derived from an EMBL/GenBank/DDBJ whole genome shotgun (WGS) entry which is preliminary data.</text>
</comment>
<proteinExistence type="predicted"/>
<dbReference type="GO" id="GO:0005730">
    <property type="term" value="C:nucleolus"/>
    <property type="evidence" value="ECO:0007669"/>
    <property type="project" value="TreeGrafter"/>
</dbReference>
<dbReference type="PANTHER" id="PTHR28280:SF1">
    <property type="entry name" value="SHUTTLING PRE-60S FACTOR ECM1"/>
    <property type="match status" value="1"/>
</dbReference>
<dbReference type="GO" id="GO:0030687">
    <property type="term" value="C:preribosome, large subunit precursor"/>
    <property type="evidence" value="ECO:0007669"/>
    <property type="project" value="TreeGrafter"/>
</dbReference>
<evidence type="ECO:0000313" key="9">
    <source>
        <dbReference type="Proteomes" id="UP000837801"/>
    </source>
</evidence>
<gene>
    <name evidence="8" type="ORF">CLIB1423_29S00738</name>
</gene>
<keyword evidence="3" id="KW-0813">Transport</keyword>
<dbReference type="AlphaFoldDB" id="A0A9P0VZZ3"/>
<dbReference type="Proteomes" id="UP000837801">
    <property type="component" value="Unassembled WGS sequence"/>
</dbReference>
<accession>A0A9P0VZZ3</accession>
<name>A0A9P0VZZ3_9ASCO</name>
<evidence type="ECO:0000256" key="7">
    <source>
        <dbReference type="SAM" id="MobiDB-lite"/>
    </source>
</evidence>
<keyword evidence="4" id="KW-0963">Cytoplasm</keyword>
<dbReference type="EMBL" id="CAKXYY010000029">
    <property type="protein sequence ID" value="CAH2355598.1"/>
    <property type="molecule type" value="Genomic_DNA"/>
</dbReference>
<organism evidence="8 9">
    <name type="scientific">[Candida] railenensis</name>
    <dbReference type="NCBI Taxonomy" id="45579"/>
    <lineage>
        <taxon>Eukaryota</taxon>
        <taxon>Fungi</taxon>
        <taxon>Dikarya</taxon>
        <taxon>Ascomycota</taxon>
        <taxon>Saccharomycotina</taxon>
        <taxon>Pichiomycetes</taxon>
        <taxon>Debaryomycetaceae</taxon>
        <taxon>Kurtzmaniella</taxon>
    </lineage>
</organism>
<keyword evidence="6" id="KW-0539">Nucleus</keyword>